<protein>
    <submittedName>
        <fullName evidence="2">Uncharacterized protein</fullName>
    </submittedName>
</protein>
<reference evidence="2 3" key="1">
    <citation type="submission" date="2018-12" db="EMBL/GenBank/DDBJ databases">
        <title>Draft genome sequence of Xylaria grammica IHI A82.</title>
        <authorList>
            <person name="Buettner E."/>
            <person name="Kellner H."/>
        </authorList>
    </citation>
    <scope>NUCLEOTIDE SEQUENCE [LARGE SCALE GENOMIC DNA]</scope>
    <source>
        <strain evidence="2 3">IHI A82</strain>
    </source>
</reference>
<gene>
    <name evidence="2" type="ORF">EKO27_g9517</name>
</gene>
<evidence type="ECO:0000313" key="2">
    <source>
        <dbReference type="EMBL" id="RWA05585.1"/>
    </source>
</evidence>
<evidence type="ECO:0000313" key="3">
    <source>
        <dbReference type="Proteomes" id="UP000286045"/>
    </source>
</evidence>
<keyword evidence="3" id="KW-1185">Reference proteome</keyword>
<dbReference type="EMBL" id="RYZI01000423">
    <property type="protein sequence ID" value="RWA05585.1"/>
    <property type="molecule type" value="Genomic_DNA"/>
</dbReference>
<accession>A0A439CTW5</accession>
<dbReference type="STRING" id="363999.A0A439CTW5"/>
<organism evidence="2 3">
    <name type="scientific">Xylaria grammica</name>
    <dbReference type="NCBI Taxonomy" id="363999"/>
    <lineage>
        <taxon>Eukaryota</taxon>
        <taxon>Fungi</taxon>
        <taxon>Dikarya</taxon>
        <taxon>Ascomycota</taxon>
        <taxon>Pezizomycotina</taxon>
        <taxon>Sordariomycetes</taxon>
        <taxon>Xylariomycetidae</taxon>
        <taxon>Xylariales</taxon>
        <taxon>Xylariaceae</taxon>
        <taxon>Xylaria</taxon>
    </lineage>
</organism>
<sequence length="203" mass="22876">MAETKVSLAANQLSEQVKESIKFWREFRDEYLEEVNNIKPYVGVGLLQQVWQKKVEFNNKDVRGDKEFTVQSMKLESCLSQVDEATQLLTGIWSSDHNNDYDSRQHHLAKTRAAGNLVVGLSKRAVTNEAACIDLLQELAELEKLVDPRSPTASMLHHFDKCQSQVPTRSGEDDGQGSNRLENEAIDEGAGNNDEYGNSNYEN</sequence>
<comment type="caution">
    <text evidence="2">The sequence shown here is derived from an EMBL/GenBank/DDBJ whole genome shotgun (WGS) entry which is preliminary data.</text>
</comment>
<dbReference type="AlphaFoldDB" id="A0A439CTW5"/>
<proteinExistence type="predicted"/>
<dbReference type="Proteomes" id="UP000286045">
    <property type="component" value="Unassembled WGS sequence"/>
</dbReference>
<evidence type="ECO:0000256" key="1">
    <source>
        <dbReference type="SAM" id="MobiDB-lite"/>
    </source>
</evidence>
<name>A0A439CTW5_9PEZI</name>
<feature type="region of interest" description="Disordered" evidence="1">
    <location>
        <begin position="160"/>
        <end position="203"/>
    </location>
</feature>